<feature type="transmembrane region" description="Helical" evidence="7">
    <location>
        <begin position="264"/>
        <end position="287"/>
    </location>
</feature>
<evidence type="ECO:0000256" key="4">
    <source>
        <dbReference type="ARBA" id="ARBA00022801"/>
    </source>
</evidence>
<protein>
    <recommendedName>
        <fullName evidence="8">Peptidase S54 rhomboid domain-containing protein</fullName>
    </recommendedName>
</protein>
<dbReference type="HOGENOM" id="CLU_034022_1_0_1"/>
<dbReference type="InterPro" id="IPR035952">
    <property type="entry name" value="Rhomboid-like_sf"/>
</dbReference>
<comment type="subcellular location">
    <subcellularLocation>
        <location evidence="1">Membrane</location>
        <topology evidence="1">Multi-pass membrane protein</topology>
    </subcellularLocation>
</comment>
<evidence type="ECO:0000313" key="10">
    <source>
        <dbReference type="Proteomes" id="UP000053257"/>
    </source>
</evidence>
<evidence type="ECO:0000256" key="7">
    <source>
        <dbReference type="SAM" id="Phobius"/>
    </source>
</evidence>
<sequence length="432" mass="47874">MLWTLRSSTLRPLQRCLSRNISFTPNSHLPRITRSLSKNTPSKTLSFRESIARAGVPKSFVAEIKTPSIRNQVILFLVGSFVVFSIAAEESNVETEWWVGKLSEASFAFKFREPTSDEIKKARQAELGRKLQAGLAQLKDATEGWSQTVRSLAVWSYIQVFQPILDAGDGKRVCWAIGAANTFVWAAWQFPRFQPFMMKHFAHNPLSGLSYTFLTSMFSHKSILHLALNCMALASFGSAASLYLRSEQQKNSSLREANISWHFLAFYLSSGLFSGMASHIMTTKFIYPRMIQRMATEAKTINAAPSVGAVASETAATAAHSKETILPSLGASGAIYAAVTLTALAFPHTEIALMIPPSFPIPIQWGVGGLVVIDIIGALRGWRMFDHWAHLGGAAFGVWYYNYGPQMWEFLRRANLGLPSKGQSSKEVPRQV</sequence>
<dbReference type="OrthoDB" id="10260614at2759"/>
<dbReference type="Pfam" id="PF01694">
    <property type="entry name" value="Rhomboid"/>
    <property type="match status" value="1"/>
</dbReference>
<comment type="similarity">
    <text evidence="2">Belongs to the peptidase S54 family.</text>
</comment>
<evidence type="ECO:0000256" key="5">
    <source>
        <dbReference type="ARBA" id="ARBA00022989"/>
    </source>
</evidence>
<proteinExistence type="inferred from homology"/>
<keyword evidence="3 7" id="KW-0812">Transmembrane</keyword>
<reference evidence="9 10" key="1">
    <citation type="journal article" date="2014" name="PLoS Genet.">
        <title>Analysis of the Phlebiopsis gigantea genome, transcriptome and secretome provides insight into its pioneer colonization strategies of wood.</title>
        <authorList>
            <person name="Hori C."/>
            <person name="Ishida T."/>
            <person name="Igarashi K."/>
            <person name="Samejima M."/>
            <person name="Suzuki H."/>
            <person name="Master E."/>
            <person name="Ferreira P."/>
            <person name="Ruiz-Duenas F.J."/>
            <person name="Held B."/>
            <person name="Canessa P."/>
            <person name="Larrondo L.F."/>
            <person name="Schmoll M."/>
            <person name="Druzhinina I.S."/>
            <person name="Kubicek C.P."/>
            <person name="Gaskell J.A."/>
            <person name="Kersten P."/>
            <person name="St John F."/>
            <person name="Glasner J."/>
            <person name="Sabat G."/>
            <person name="Splinter BonDurant S."/>
            <person name="Syed K."/>
            <person name="Yadav J."/>
            <person name="Mgbeahuruike A.C."/>
            <person name="Kovalchuk A."/>
            <person name="Asiegbu F.O."/>
            <person name="Lackner G."/>
            <person name="Hoffmeister D."/>
            <person name="Rencoret J."/>
            <person name="Gutierrez A."/>
            <person name="Sun H."/>
            <person name="Lindquist E."/>
            <person name="Barry K."/>
            <person name="Riley R."/>
            <person name="Grigoriev I.V."/>
            <person name="Henrissat B."/>
            <person name="Kues U."/>
            <person name="Berka R.M."/>
            <person name="Martinez A.T."/>
            <person name="Covert S.F."/>
            <person name="Blanchette R.A."/>
            <person name="Cullen D."/>
        </authorList>
    </citation>
    <scope>NUCLEOTIDE SEQUENCE [LARGE SCALE GENOMIC DNA]</scope>
    <source>
        <strain evidence="9 10">11061_1 CR5-6</strain>
    </source>
</reference>
<evidence type="ECO:0000256" key="3">
    <source>
        <dbReference type="ARBA" id="ARBA00022692"/>
    </source>
</evidence>
<feature type="domain" description="Peptidase S54 rhomboid" evidence="8">
    <location>
        <begin position="211"/>
        <end position="400"/>
    </location>
</feature>
<gene>
    <name evidence="9" type="ORF">PHLGIDRAFT_106145</name>
</gene>
<dbReference type="GO" id="GO:0006465">
    <property type="term" value="P:signal peptide processing"/>
    <property type="evidence" value="ECO:0007669"/>
    <property type="project" value="TreeGrafter"/>
</dbReference>
<dbReference type="PANTHER" id="PTHR43731">
    <property type="entry name" value="RHOMBOID PROTEASE"/>
    <property type="match status" value="1"/>
</dbReference>
<feature type="transmembrane region" description="Helical" evidence="7">
    <location>
        <begin position="223"/>
        <end position="244"/>
    </location>
</feature>
<dbReference type="InterPro" id="IPR022764">
    <property type="entry name" value="Peptidase_S54_rhomboid_dom"/>
</dbReference>
<accession>A0A0C3SAJ0</accession>
<dbReference type="AlphaFoldDB" id="A0A0C3SAJ0"/>
<dbReference type="SUPFAM" id="SSF144091">
    <property type="entry name" value="Rhomboid-like"/>
    <property type="match status" value="1"/>
</dbReference>
<name>A0A0C3SAJ0_PHLG1</name>
<organism evidence="9 10">
    <name type="scientific">Phlebiopsis gigantea (strain 11061_1 CR5-6)</name>
    <name type="common">White-rot fungus</name>
    <name type="synonym">Peniophora gigantea</name>
    <dbReference type="NCBI Taxonomy" id="745531"/>
    <lineage>
        <taxon>Eukaryota</taxon>
        <taxon>Fungi</taxon>
        <taxon>Dikarya</taxon>
        <taxon>Basidiomycota</taxon>
        <taxon>Agaricomycotina</taxon>
        <taxon>Agaricomycetes</taxon>
        <taxon>Polyporales</taxon>
        <taxon>Phanerochaetaceae</taxon>
        <taxon>Phlebiopsis</taxon>
    </lineage>
</organism>
<feature type="transmembrane region" description="Helical" evidence="7">
    <location>
        <begin position="359"/>
        <end position="379"/>
    </location>
</feature>
<evidence type="ECO:0000256" key="2">
    <source>
        <dbReference type="ARBA" id="ARBA00009045"/>
    </source>
</evidence>
<evidence type="ECO:0000313" key="9">
    <source>
        <dbReference type="EMBL" id="KIP07085.1"/>
    </source>
</evidence>
<dbReference type="EMBL" id="KN840504">
    <property type="protein sequence ID" value="KIP07085.1"/>
    <property type="molecule type" value="Genomic_DNA"/>
</dbReference>
<evidence type="ECO:0000259" key="8">
    <source>
        <dbReference type="Pfam" id="PF01694"/>
    </source>
</evidence>
<keyword evidence="4" id="KW-0378">Hydrolase</keyword>
<dbReference type="PANTHER" id="PTHR43731:SF14">
    <property type="entry name" value="PRESENILIN-ASSOCIATED RHOMBOID-LIKE PROTEIN, MITOCHONDRIAL"/>
    <property type="match status" value="1"/>
</dbReference>
<evidence type="ECO:0000256" key="6">
    <source>
        <dbReference type="ARBA" id="ARBA00023136"/>
    </source>
</evidence>
<dbReference type="GO" id="GO:0016020">
    <property type="term" value="C:membrane"/>
    <property type="evidence" value="ECO:0007669"/>
    <property type="project" value="UniProtKB-SubCell"/>
</dbReference>
<dbReference type="Gene3D" id="1.20.1540.10">
    <property type="entry name" value="Rhomboid-like"/>
    <property type="match status" value="1"/>
</dbReference>
<keyword evidence="6 7" id="KW-0472">Membrane</keyword>
<keyword evidence="5 7" id="KW-1133">Transmembrane helix</keyword>
<dbReference type="GO" id="GO:0004252">
    <property type="term" value="F:serine-type endopeptidase activity"/>
    <property type="evidence" value="ECO:0007669"/>
    <property type="project" value="InterPro"/>
</dbReference>
<keyword evidence="10" id="KW-1185">Reference proteome</keyword>
<evidence type="ECO:0000256" key="1">
    <source>
        <dbReference type="ARBA" id="ARBA00004141"/>
    </source>
</evidence>
<dbReference type="Proteomes" id="UP000053257">
    <property type="component" value="Unassembled WGS sequence"/>
</dbReference>
<dbReference type="InterPro" id="IPR050925">
    <property type="entry name" value="Rhomboid_protease_S54"/>
</dbReference>
<feature type="transmembrane region" description="Helical" evidence="7">
    <location>
        <begin position="329"/>
        <end position="347"/>
    </location>
</feature>
<dbReference type="STRING" id="745531.A0A0C3SAJ0"/>